<dbReference type="EMBL" id="VSRR010000451">
    <property type="protein sequence ID" value="MPC15743.1"/>
    <property type="molecule type" value="Genomic_DNA"/>
</dbReference>
<name>A0A5B7D5I0_PORTR</name>
<dbReference type="Proteomes" id="UP000324222">
    <property type="component" value="Unassembled WGS sequence"/>
</dbReference>
<dbReference type="AlphaFoldDB" id="A0A5B7D5I0"/>
<gene>
    <name evidence="2" type="ORF">E2C01_008543</name>
</gene>
<comment type="caution">
    <text evidence="2">The sequence shown here is derived from an EMBL/GenBank/DDBJ whole genome shotgun (WGS) entry which is preliminary data.</text>
</comment>
<reference evidence="2 3" key="1">
    <citation type="submission" date="2019-05" db="EMBL/GenBank/DDBJ databases">
        <title>Another draft genome of Portunus trituberculatus and its Hox gene families provides insights of decapod evolution.</title>
        <authorList>
            <person name="Jeong J.-H."/>
            <person name="Song I."/>
            <person name="Kim S."/>
            <person name="Choi T."/>
            <person name="Kim D."/>
            <person name="Ryu S."/>
            <person name="Kim W."/>
        </authorList>
    </citation>
    <scope>NUCLEOTIDE SEQUENCE [LARGE SCALE GENOMIC DNA]</scope>
    <source>
        <tissue evidence="2">Muscle</tissue>
    </source>
</reference>
<evidence type="ECO:0000256" key="1">
    <source>
        <dbReference type="SAM" id="MobiDB-lite"/>
    </source>
</evidence>
<organism evidence="2 3">
    <name type="scientific">Portunus trituberculatus</name>
    <name type="common">Swimming crab</name>
    <name type="synonym">Neptunus trituberculatus</name>
    <dbReference type="NCBI Taxonomy" id="210409"/>
    <lineage>
        <taxon>Eukaryota</taxon>
        <taxon>Metazoa</taxon>
        <taxon>Ecdysozoa</taxon>
        <taxon>Arthropoda</taxon>
        <taxon>Crustacea</taxon>
        <taxon>Multicrustacea</taxon>
        <taxon>Malacostraca</taxon>
        <taxon>Eumalacostraca</taxon>
        <taxon>Eucarida</taxon>
        <taxon>Decapoda</taxon>
        <taxon>Pleocyemata</taxon>
        <taxon>Brachyura</taxon>
        <taxon>Eubrachyura</taxon>
        <taxon>Portunoidea</taxon>
        <taxon>Portunidae</taxon>
        <taxon>Portuninae</taxon>
        <taxon>Portunus</taxon>
    </lineage>
</organism>
<feature type="compositionally biased region" description="Polar residues" evidence="1">
    <location>
        <begin position="7"/>
        <end position="23"/>
    </location>
</feature>
<proteinExistence type="predicted"/>
<evidence type="ECO:0000313" key="2">
    <source>
        <dbReference type="EMBL" id="MPC15743.1"/>
    </source>
</evidence>
<protein>
    <submittedName>
        <fullName evidence="2">Uncharacterized protein</fullName>
    </submittedName>
</protein>
<sequence length="116" mass="12471">MARNAIKGNTTTMTTLPSQPANKRTNDWYRINLTHLDSVLPDGGVGVEEARGEVGEDLGVEGGRVDVCGQVARLLEETKACGSVAGGEEPNHTGKDLLLVLCFPQQLANLGRREER</sequence>
<accession>A0A5B7D5I0</accession>
<feature type="region of interest" description="Disordered" evidence="1">
    <location>
        <begin position="1"/>
        <end position="23"/>
    </location>
</feature>
<evidence type="ECO:0000313" key="3">
    <source>
        <dbReference type="Proteomes" id="UP000324222"/>
    </source>
</evidence>
<keyword evidence="3" id="KW-1185">Reference proteome</keyword>